<dbReference type="InterPro" id="IPR050109">
    <property type="entry name" value="HTH-type_TetR-like_transc_reg"/>
</dbReference>
<keyword evidence="5" id="KW-1185">Reference proteome</keyword>
<reference evidence="4 5" key="1">
    <citation type="submission" date="2019-08" db="EMBL/GenBank/DDBJ databases">
        <title>Lentzea from Indian Himalayas.</title>
        <authorList>
            <person name="Mandal S."/>
            <person name="Mallick Gupta A."/>
            <person name="Maiti P.K."/>
            <person name="Sarkar J."/>
            <person name="Mandal S."/>
        </authorList>
    </citation>
    <scope>NUCLEOTIDE SEQUENCE [LARGE SCALE GENOMIC DNA]</scope>
    <source>
        <strain evidence="4 5">PSKA42</strain>
    </source>
</reference>
<dbReference type="Gene3D" id="1.10.357.10">
    <property type="entry name" value="Tetracycline Repressor, domain 2"/>
    <property type="match status" value="1"/>
</dbReference>
<dbReference type="EMBL" id="VSRL01000022">
    <property type="protein sequence ID" value="NKE56939.1"/>
    <property type="molecule type" value="Genomic_DNA"/>
</dbReference>
<name>A0ABX1FDA7_9PSEU</name>
<dbReference type="InterPro" id="IPR001647">
    <property type="entry name" value="HTH_TetR"/>
</dbReference>
<dbReference type="PANTHER" id="PTHR30055">
    <property type="entry name" value="HTH-TYPE TRANSCRIPTIONAL REGULATOR RUTR"/>
    <property type="match status" value="1"/>
</dbReference>
<evidence type="ECO:0000256" key="2">
    <source>
        <dbReference type="PROSITE-ProRule" id="PRU00335"/>
    </source>
</evidence>
<keyword evidence="1 2" id="KW-0238">DNA-binding</keyword>
<dbReference type="RefSeq" id="WP_167972162.1">
    <property type="nucleotide sequence ID" value="NZ_VSRL01000022.1"/>
</dbReference>
<feature type="domain" description="HTH tetR-type" evidence="3">
    <location>
        <begin position="16"/>
        <end position="76"/>
    </location>
</feature>
<protein>
    <submittedName>
        <fullName evidence="4">TetR/AcrR family transcriptional regulator</fullName>
    </submittedName>
</protein>
<organism evidence="4 5">
    <name type="scientific">Lentzea indica</name>
    <dbReference type="NCBI Taxonomy" id="2604800"/>
    <lineage>
        <taxon>Bacteria</taxon>
        <taxon>Bacillati</taxon>
        <taxon>Actinomycetota</taxon>
        <taxon>Actinomycetes</taxon>
        <taxon>Pseudonocardiales</taxon>
        <taxon>Pseudonocardiaceae</taxon>
        <taxon>Lentzea</taxon>
    </lineage>
</organism>
<proteinExistence type="predicted"/>
<dbReference type="PANTHER" id="PTHR30055:SF187">
    <property type="entry name" value="TRANSCRIPTIONAL REGULATORY PROTEIN"/>
    <property type="match status" value="1"/>
</dbReference>
<evidence type="ECO:0000313" key="4">
    <source>
        <dbReference type="EMBL" id="NKE56939.1"/>
    </source>
</evidence>
<dbReference type="PROSITE" id="PS50977">
    <property type="entry name" value="HTH_TETR_2"/>
    <property type="match status" value="1"/>
</dbReference>
<dbReference type="Pfam" id="PF00440">
    <property type="entry name" value="TetR_N"/>
    <property type="match status" value="1"/>
</dbReference>
<evidence type="ECO:0000313" key="5">
    <source>
        <dbReference type="Proteomes" id="UP001515943"/>
    </source>
</evidence>
<comment type="caution">
    <text evidence="4">The sequence shown here is derived from an EMBL/GenBank/DDBJ whole genome shotgun (WGS) entry which is preliminary data.</text>
</comment>
<accession>A0ABX1FDA7</accession>
<evidence type="ECO:0000256" key="1">
    <source>
        <dbReference type="ARBA" id="ARBA00023125"/>
    </source>
</evidence>
<dbReference type="InterPro" id="IPR009057">
    <property type="entry name" value="Homeodomain-like_sf"/>
</dbReference>
<feature type="DNA-binding region" description="H-T-H motif" evidence="2">
    <location>
        <begin position="39"/>
        <end position="58"/>
    </location>
</feature>
<dbReference type="Proteomes" id="UP001515943">
    <property type="component" value="Unassembled WGS sequence"/>
</dbReference>
<gene>
    <name evidence="4" type="ORF">FXN61_08855</name>
</gene>
<dbReference type="SUPFAM" id="SSF46689">
    <property type="entry name" value="Homeodomain-like"/>
    <property type="match status" value="1"/>
</dbReference>
<sequence length="219" mass="24039">MRHGDHAKAGASGDQGDFRLRLLDGLAASIVEEGYRRTTVADIVRRARTSRRTFYEHFSDKEACFVALLTDANAQMIRQISAAVDRDAPWTSQVRQAVEAWIACAQAQPAITLSWIREVPSLGAAARRLQRDTMEAFVTMIQTLCDTEAWRVVRAEPVSRQLAIILLGGLRELTATTVEDGGRISDNTEFAVAACIALLGPASSDQSLIADPWVLSRIE</sequence>
<evidence type="ECO:0000259" key="3">
    <source>
        <dbReference type="PROSITE" id="PS50977"/>
    </source>
</evidence>